<protein>
    <submittedName>
        <fullName evidence="1">Uncharacterized protein</fullName>
    </submittedName>
</protein>
<dbReference type="OrthoDB" id="6198932at2759"/>
<keyword evidence="2" id="KW-1185">Reference proteome</keyword>
<gene>
    <name evidence="1" type="ORF">CUNI_LOCUS10217</name>
</gene>
<proteinExistence type="predicted"/>
<dbReference type="Proteomes" id="UP000678393">
    <property type="component" value="Unassembled WGS sequence"/>
</dbReference>
<name>A0A8S3Z660_9EUPU</name>
<dbReference type="GO" id="GO:0016829">
    <property type="term" value="F:lyase activity"/>
    <property type="evidence" value="ECO:0007669"/>
    <property type="project" value="InterPro"/>
</dbReference>
<dbReference type="InterPro" id="IPR038672">
    <property type="entry name" value="CpcT/CpeT_sf"/>
</dbReference>
<reference evidence="1" key="1">
    <citation type="submission" date="2021-04" db="EMBL/GenBank/DDBJ databases">
        <authorList>
            <consortium name="Molecular Ecology Group"/>
        </authorList>
    </citation>
    <scope>NUCLEOTIDE SEQUENCE</scope>
</reference>
<feature type="non-terminal residue" evidence="1">
    <location>
        <position position="1"/>
    </location>
</feature>
<evidence type="ECO:0000313" key="1">
    <source>
        <dbReference type="EMBL" id="CAG5124659.1"/>
    </source>
</evidence>
<evidence type="ECO:0000313" key="2">
    <source>
        <dbReference type="Proteomes" id="UP000678393"/>
    </source>
</evidence>
<dbReference type="EMBL" id="CAJHNH020001835">
    <property type="protein sequence ID" value="CAG5124659.1"/>
    <property type="molecule type" value="Genomic_DNA"/>
</dbReference>
<dbReference type="Pfam" id="PF06206">
    <property type="entry name" value="CpeT"/>
    <property type="match status" value="1"/>
</dbReference>
<comment type="caution">
    <text evidence="1">The sequence shown here is derived from an EMBL/GenBank/DDBJ whole genome shotgun (WGS) entry which is preliminary data.</text>
</comment>
<dbReference type="Gene3D" id="2.40.128.590">
    <property type="entry name" value="CpcT/CpeT domain"/>
    <property type="match status" value="1"/>
</dbReference>
<dbReference type="InterPro" id="IPR010404">
    <property type="entry name" value="CpcT/CpeT"/>
</dbReference>
<dbReference type="AlphaFoldDB" id="A0A8S3Z660"/>
<accession>A0A8S3Z660</accession>
<organism evidence="1 2">
    <name type="scientific">Candidula unifasciata</name>
    <dbReference type="NCBI Taxonomy" id="100452"/>
    <lineage>
        <taxon>Eukaryota</taxon>
        <taxon>Metazoa</taxon>
        <taxon>Spiralia</taxon>
        <taxon>Lophotrochozoa</taxon>
        <taxon>Mollusca</taxon>
        <taxon>Gastropoda</taxon>
        <taxon>Heterobranchia</taxon>
        <taxon>Euthyneura</taxon>
        <taxon>Panpulmonata</taxon>
        <taxon>Eupulmonata</taxon>
        <taxon>Stylommatophora</taxon>
        <taxon>Helicina</taxon>
        <taxon>Helicoidea</taxon>
        <taxon>Geomitridae</taxon>
        <taxon>Candidula</taxon>
    </lineage>
</organism>
<sequence length="197" mass="22263">LTRNLAEFYCVANGNFSDSQQLEKDDGSRTNIYLKMQSVVASALSRLPVLYVEQYNDGVLTRALVHIVTQGNNGVIFLDQYNLTGDSQIKSGSFDIGKIKTLTPRDLHRQQECKAAFERVEPFLFSVNYEVCERAPVDKQRKSYSATFKCNELIVVINRGSPEKPSLVPYQIKLQGYKYPLENAPANYDCKCDNTSD</sequence>